<dbReference type="OrthoDB" id="654178at2"/>
<feature type="domain" description="DUF6089" evidence="2">
    <location>
        <begin position="35"/>
        <end position="218"/>
    </location>
</feature>
<dbReference type="Proteomes" id="UP000190367">
    <property type="component" value="Unassembled WGS sequence"/>
</dbReference>
<dbReference type="SUPFAM" id="SSF56925">
    <property type="entry name" value="OMPA-like"/>
    <property type="match status" value="1"/>
</dbReference>
<name>A0A1T4RVN0_9BACT</name>
<dbReference type="EMBL" id="FUWZ01000002">
    <property type="protein sequence ID" value="SKA19937.1"/>
    <property type="molecule type" value="Genomic_DNA"/>
</dbReference>
<dbReference type="RefSeq" id="WP_078669974.1">
    <property type="nucleotide sequence ID" value="NZ_FUWZ01000002.1"/>
</dbReference>
<feature type="signal peptide" evidence="1">
    <location>
        <begin position="1"/>
        <end position="29"/>
    </location>
</feature>
<evidence type="ECO:0000313" key="3">
    <source>
        <dbReference type="EMBL" id="SKA19937.1"/>
    </source>
</evidence>
<gene>
    <name evidence="3" type="ORF">SAMN04488128_1021515</name>
</gene>
<keyword evidence="1" id="KW-0732">Signal</keyword>
<dbReference type="InterPro" id="IPR011250">
    <property type="entry name" value="OMP/PagP_B-barrel"/>
</dbReference>
<sequence>MLKPFLYPKNFVLSFLLAAASLLAGEARAQNELEYVGELGISVGGAQYFGDLNTRGALNTIKPAVGIYYRKYLNEYVGVRAHGRFMQLGYSDAYNKNEFERRRNLSFNTDVFELALQGDFNFFKFEPGTLDHRFSPYLSGGASIFHFNPYAYLDGVKYKLQPLRTEGQGTALYPDRKPYSLVSYAFVIGGGFKYNISKKVNVGLEALYRFTQTDYLDDVSTTYAGPGAFPALAGDKASVAYLLQDRSYATGERLGVTGRQRGNSRDKDQFLTIELTISILFTSYNCKF</sequence>
<dbReference type="Gene3D" id="2.40.160.20">
    <property type="match status" value="1"/>
</dbReference>
<dbReference type="AlphaFoldDB" id="A0A1T4RVN0"/>
<protein>
    <submittedName>
        <fullName evidence="3">Outer membrane protein beta-barrel domain-containing protein</fullName>
    </submittedName>
</protein>
<evidence type="ECO:0000256" key="1">
    <source>
        <dbReference type="SAM" id="SignalP"/>
    </source>
</evidence>
<feature type="chain" id="PRO_5012052311" evidence="1">
    <location>
        <begin position="30"/>
        <end position="288"/>
    </location>
</feature>
<accession>A0A1T4RVN0</accession>
<dbReference type="InterPro" id="IPR045743">
    <property type="entry name" value="DUF6089"/>
</dbReference>
<organism evidence="3 4">
    <name type="scientific">Chitinophaga eiseniae</name>
    <dbReference type="NCBI Taxonomy" id="634771"/>
    <lineage>
        <taxon>Bacteria</taxon>
        <taxon>Pseudomonadati</taxon>
        <taxon>Bacteroidota</taxon>
        <taxon>Chitinophagia</taxon>
        <taxon>Chitinophagales</taxon>
        <taxon>Chitinophagaceae</taxon>
        <taxon>Chitinophaga</taxon>
    </lineage>
</organism>
<evidence type="ECO:0000313" key="4">
    <source>
        <dbReference type="Proteomes" id="UP000190367"/>
    </source>
</evidence>
<proteinExistence type="predicted"/>
<dbReference type="STRING" id="634771.SAMN04488128_1021515"/>
<dbReference type="Pfam" id="PF19573">
    <property type="entry name" value="DUF6089"/>
    <property type="match status" value="1"/>
</dbReference>
<keyword evidence="4" id="KW-1185">Reference proteome</keyword>
<reference evidence="4" key="1">
    <citation type="submission" date="2017-02" db="EMBL/GenBank/DDBJ databases">
        <authorList>
            <person name="Varghese N."/>
            <person name="Submissions S."/>
        </authorList>
    </citation>
    <scope>NUCLEOTIDE SEQUENCE [LARGE SCALE GENOMIC DNA]</scope>
    <source>
        <strain evidence="4">DSM 22224</strain>
    </source>
</reference>
<evidence type="ECO:0000259" key="2">
    <source>
        <dbReference type="Pfam" id="PF19573"/>
    </source>
</evidence>